<dbReference type="Proteomes" id="UP001069090">
    <property type="component" value="Unassembled WGS sequence"/>
</dbReference>
<evidence type="ECO:0000256" key="8">
    <source>
        <dbReference type="ARBA" id="ARBA00032024"/>
    </source>
</evidence>
<dbReference type="GO" id="GO:0008677">
    <property type="term" value="F:2-dehydropantoate 2-reductase activity"/>
    <property type="evidence" value="ECO:0007669"/>
    <property type="project" value="UniProtKB-EC"/>
</dbReference>
<evidence type="ECO:0000256" key="9">
    <source>
        <dbReference type="ARBA" id="ARBA00048793"/>
    </source>
</evidence>
<dbReference type="Gene3D" id="1.10.1040.10">
    <property type="entry name" value="N-(1-d-carboxylethyl)-l-norvaline Dehydrogenase, domain 2"/>
    <property type="match status" value="1"/>
</dbReference>
<evidence type="ECO:0000313" key="13">
    <source>
        <dbReference type="EMBL" id="MCZ0863592.1"/>
    </source>
</evidence>
<dbReference type="RefSeq" id="WP_258329740.1">
    <property type="nucleotide sequence ID" value="NZ_JAPTGG010000001.1"/>
</dbReference>
<feature type="domain" description="Ketopantoate reductase C-terminal" evidence="12">
    <location>
        <begin position="177"/>
        <end position="298"/>
    </location>
</feature>
<comment type="caution">
    <text evidence="13">The sequence shown here is derived from an EMBL/GenBank/DDBJ whole genome shotgun (WGS) entry which is preliminary data.</text>
</comment>
<dbReference type="PANTHER" id="PTHR43765">
    <property type="entry name" value="2-DEHYDROPANTOATE 2-REDUCTASE-RELATED"/>
    <property type="match status" value="1"/>
</dbReference>
<evidence type="ECO:0000256" key="6">
    <source>
        <dbReference type="ARBA" id="ARBA00022857"/>
    </source>
</evidence>
<dbReference type="Pfam" id="PF08546">
    <property type="entry name" value="ApbA_C"/>
    <property type="match status" value="1"/>
</dbReference>
<dbReference type="EMBL" id="JAPTGG010000001">
    <property type="protein sequence ID" value="MCZ0863592.1"/>
    <property type="molecule type" value="Genomic_DNA"/>
</dbReference>
<evidence type="ECO:0000259" key="11">
    <source>
        <dbReference type="Pfam" id="PF02558"/>
    </source>
</evidence>
<dbReference type="NCBIfam" id="TIGR00745">
    <property type="entry name" value="apbA_panE"/>
    <property type="match status" value="1"/>
</dbReference>
<feature type="domain" description="Ketopantoate reductase N-terminal" evidence="11">
    <location>
        <begin position="10"/>
        <end position="151"/>
    </location>
</feature>
<dbReference type="GO" id="GO:0050661">
    <property type="term" value="F:NADP binding"/>
    <property type="evidence" value="ECO:0007669"/>
    <property type="project" value="TreeGrafter"/>
</dbReference>
<dbReference type="InterPro" id="IPR013332">
    <property type="entry name" value="KPR_N"/>
</dbReference>
<evidence type="ECO:0000256" key="1">
    <source>
        <dbReference type="ARBA" id="ARBA00004994"/>
    </source>
</evidence>
<evidence type="ECO:0000256" key="5">
    <source>
        <dbReference type="ARBA" id="ARBA00022655"/>
    </source>
</evidence>
<name>A0A9J6RH32_9GAMM</name>
<dbReference type="GO" id="GO:0005737">
    <property type="term" value="C:cytoplasm"/>
    <property type="evidence" value="ECO:0007669"/>
    <property type="project" value="TreeGrafter"/>
</dbReference>
<evidence type="ECO:0000256" key="7">
    <source>
        <dbReference type="ARBA" id="ARBA00023002"/>
    </source>
</evidence>
<keyword evidence="5 10" id="KW-0566">Pantothenate biosynthesis</keyword>
<comment type="similarity">
    <text evidence="2 10">Belongs to the ketopantoate reductase family.</text>
</comment>
<evidence type="ECO:0000259" key="12">
    <source>
        <dbReference type="Pfam" id="PF08546"/>
    </source>
</evidence>
<keyword evidence="14" id="KW-1185">Reference proteome</keyword>
<dbReference type="InterPro" id="IPR003710">
    <property type="entry name" value="ApbA"/>
</dbReference>
<evidence type="ECO:0000256" key="2">
    <source>
        <dbReference type="ARBA" id="ARBA00007870"/>
    </source>
</evidence>
<sequence length="304" mass="33620">MPPAQHSPHWHILGAGAIGSLWSAYWQQQHFATTVISRRHSGPRQLELIAPQSRFAFSQQQLTAVDLEQEIQQLLITTKAHQCLAAFNSIQHRLSDDAVIVVLQNGMAVNTLPTRAQQRLYAATTTDGAHFKNDKTLVHAGQGETYLGPINAYAKQLPADALMQQLPSALHLHYCLDIEQRLWRKLAINCAINALGVKYQCRNGELISNAAIRQELIDLCQEISMVAAALELGPWFDNLYQEVAKVAQLTHNNINSTLQDINQGKTTEIIALNGYLCDIAKSLQLATPLNQALLELVLANSPAQ</sequence>
<dbReference type="Gene3D" id="3.40.50.720">
    <property type="entry name" value="NAD(P)-binding Rossmann-like Domain"/>
    <property type="match status" value="1"/>
</dbReference>
<keyword evidence="7 10" id="KW-0560">Oxidoreductase</keyword>
<evidence type="ECO:0000256" key="3">
    <source>
        <dbReference type="ARBA" id="ARBA00013014"/>
    </source>
</evidence>
<dbReference type="SUPFAM" id="SSF48179">
    <property type="entry name" value="6-phosphogluconate dehydrogenase C-terminal domain-like"/>
    <property type="match status" value="1"/>
</dbReference>
<dbReference type="EC" id="1.1.1.169" evidence="3 10"/>
<evidence type="ECO:0000256" key="10">
    <source>
        <dbReference type="RuleBase" id="RU362068"/>
    </source>
</evidence>
<keyword evidence="6 10" id="KW-0521">NADP</keyword>
<dbReference type="InterPro" id="IPR013752">
    <property type="entry name" value="KPA_reductase"/>
</dbReference>
<accession>A0A9J6RH32</accession>
<dbReference type="AlphaFoldDB" id="A0A9J6RH32"/>
<reference evidence="13 14" key="1">
    <citation type="submission" date="2022-12" db="EMBL/GenBank/DDBJ databases">
        <title>Dasania phycosphaerae sp. nov., isolated from particulate material of the south coast of Korea.</title>
        <authorList>
            <person name="Jiang Y."/>
        </authorList>
    </citation>
    <scope>NUCLEOTIDE SEQUENCE [LARGE SCALE GENOMIC DNA]</scope>
    <source>
        <strain evidence="13 14">GY-19</strain>
    </source>
</reference>
<proteinExistence type="inferred from homology"/>
<comment type="catalytic activity">
    <reaction evidence="9 10">
        <text>(R)-pantoate + NADP(+) = 2-dehydropantoate + NADPH + H(+)</text>
        <dbReference type="Rhea" id="RHEA:16233"/>
        <dbReference type="ChEBI" id="CHEBI:11561"/>
        <dbReference type="ChEBI" id="CHEBI:15378"/>
        <dbReference type="ChEBI" id="CHEBI:15980"/>
        <dbReference type="ChEBI" id="CHEBI:57783"/>
        <dbReference type="ChEBI" id="CHEBI:58349"/>
        <dbReference type="EC" id="1.1.1.169"/>
    </reaction>
</comment>
<comment type="function">
    <text evidence="10">Catalyzes the NADPH-dependent reduction of ketopantoate into pantoic acid.</text>
</comment>
<evidence type="ECO:0000313" key="14">
    <source>
        <dbReference type="Proteomes" id="UP001069090"/>
    </source>
</evidence>
<protein>
    <recommendedName>
        <fullName evidence="4 10">2-dehydropantoate 2-reductase</fullName>
        <ecNumber evidence="3 10">1.1.1.169</ecNumber>
    </recommendedName>
    <alternativeName>
        <fullName evidence="8 10">Ketopantoate reductase</fullName>
    </alternativeName>
</protein>
<gene>
    <name evidence="13" type="ORF">O0V09_00165</name>
</gene>
<comment type="pathway">
    <text evidence="1 10">Cofactor biosynthesis; (R)-pantothenate biosynthesis; (R)-pantoate from 3-methyl-2-oxobutanoate: step 2/2.</text>
</comment>
<dbReference type="InterPro" id="IPR013328">
    <property type="entry name" value="6PGD_dom2"/>
</dbReference>
<dbReference type="Pfam" id="PF02558">
    <property type="entry name" value="ApbA"/>
    <property type="match status" value="1"/>
</dbReference>
<dbReference type="InterPro" id="IPR050838">
    <property type="entry name" value="Ketopantoate_reductase"/>
</dbReference>
<dbReference type="PANTHER" id="PTHR43765:SF2">
    <property type="entry name" value="2-DEHYDROPANTOATE 2-REDUCTASE"/>
    <property type="match status" value="1"/>
</dbReference>
<evidence type="ECO:0000256" key="4">
    <source>
        <dbReference type="ARBA" id="ARBA00019465"/>
    </source>
</evidence>
<dbReference type="InterPro" id="IPR036291">
    <property type="entry name" value="NAD(P)-bd_dom_sf"/>
</dbReference>
<dbReference type="GO" id="GO:0015940">
    <property type="term" value="P:pantothenate biosynthetic process"/>
    <property type="evidence" value="ECO:0007669"/>
    <property type="project" value="UniProtKB-KW"/>
</dbReference>
<dbReference type="InterPro" id="IPR008927">
    <property type="entry name" value="6-PGluconate_DH-like_C_sf"/>
</dbReference>
<organism evidence="13 14">
    <name type="scientific">Dasania phycosphaerae</name>
    <dbReference type="NCBI Taxonomy" id="2950436"/>
    <lineage>
        <taxon>Bacteria</taxon>
        <taxon>Pseudomonadati</taxon>
        <taxon>Pseudomonadota</taxon>
        <taxon>Gammaproteobacteria</taxon>
        <taxon>Cellvibrionales</taxon>
        <taxon>Spongiibacteraceae</taxon>
        <taxon>Dasania</taxon>
    </lineage>
</organism>
<dbReference type="SUPFAM" id="SSF51735">
    <property type="entry name" value="NAD(P)-binding Rossmann-fold domains"/>
    <property type="match status" value="1"/>
</dbReference>